<feature type="coiled-coil region" evidence="6">
    <location>
        <begin position="216"/>
        <end position="250"/>
    </location>
</feature>
<dbReference type="Pfam" id="PF01297">
    <property type="entry name" value="ZnuA"/>
    <property type="match status" value="1"/>
</dbReference>
<dbReference type="STRING" id="1381081.BIY22_02765"/>
<dbReference type="InterPro" id="IPR050492">
    <property type="entry name" value="Bact_metal-bind_prot9"/>
</dbReference>
<dbReference type="RefSeq" id="WP_075706066.1">
    <property type="nucleotide sequence ID" value="NZ_MJMJ01000001.1"/>
</dbReference>
<dbReference type="GO" id="GO:0006829">
    <property type="term" value="P:zinc ion transport"/>
    <property type="evidence" value="ECO:0007669"/>
    <property type="project" value="UniProtKB-KW"/>
</dbReference>
<keyword evidence="5" id="KW-0862">Zinc</keyword>
<dbReference type="Proteomes" id="UP000186313">
    <property type="component" value="Unassembled WGS sequence"/>
</dbReference>
<evidence type="ECO:0000256" key="2">
    <source>
        <dbReference type="ARBA" id="ARBA00015915"/>
    </source>
</evidence>
<evidence type="ECO:0000256" key="7">
    <source>
        <dbReference type="SAM" id="MobiDB-lite"/>
    </source>
</evidence>
<protein>
    <recommendedName>
        <fullName evidence="2">High-affinity zinc uptake system protein ZnuA</fullName>
    </recommendedName>
</protein>
<gene>
    <name evidence="9" type="ORF">BIY22_02765</name>
</gene>
<feature type="region of interest" description="Disordered" evidence="7">
    <location>
        <begin position="123"/>
        <end position="176"/>
    </location>
</feature>
<sequence>MFSRTLASAILGLLVTTQAYAQAPKVAVDIAPLHSLVAQVMDGVGEPDLLIRPEASPHSYSLRPSEAKALSDADLVFWIGEGLTPWLEKPLENIAGSATKIEMMQVDGTTLYDFREGATFEAHSHDHHDEDHHDKHEEHTDHHHGDYDAHHNHNHDDAHKHHEEGHDHAEHHHDGHDCDCHHHDGQDPHVWLDPKNAQVWLASIADELSKVDAQNAQTYQSNAKAAIARLDQLTKEIEQQTSDLKEIKFIVFHDAYQYFEKRFGLQAAGAISISDASDPSPARVEEIHQTVQNLKVTCVFTEPQFNPNLVNTVFEGSSVTAIGTMDPLGANIATGKEQYTNLLKGMLKSVQQCQL</sequence>
<dbReference type="PANTHER" id="PTHR42953:SF3">
    <property type="entry name" value="HIGH-AFFINITY ZINC UPTAKE SYSTEM PROTEIN ZNUA"/>
    <property type="match status" value="1"/>
</dbReference>
<evidence type="ECO:0000256" key="4">
    <source>
        <dbReference type="ARBA" id="ARBA00022729"/>
    </source>
</evidence>
<comment type="caution">
    <text evidence="9">The sequence shown here is derived from an EMBL/GenBank/DDBJ whole genome shotgun (WGS) entry which is preliminary data.</text>
</comment>
<evidence type="ECO:0000256" key="8">
    <source>
        <dbReference type="SAM" id="SignalP"/>
    </source>
</evidence>
<dbReference type="AlphaFoldDB" id="A0A1Q9HRE1"/>
<dbReference type="PANTHER" id="PTHR42953">
    <property type="entry name" value="HIGH-AFFINITY ZINC UPTAKE SYSTEM PROTEIN ZNUA-RELATED"/>
    <property type="match status" value="1"/>
</dbReference>
<name>A0A1Q9HRE1_9VIBR</name>
<keyword evidence="5" id="KW-0406">Ion transport</keyword>
<evidence type="ECO:0000256" key="1">
    <source>
        <dbReference type="ARBA" id="ARBA00011028"/>
    </source>
</evidence>
<keyword evidence="4 8" id="KW-0732">Signal</keyword>
<dbReference type="GO" id="GO:0046872">
    <property type="term" value="F:metal ion binding"/>
    <property type="evidence" value="ECO:0007669"/>
    <property type="project" value="InterPro"/>
</dbReference>
<dbReference type="InterPro" id="IPR006127">
    <property type="entry name" value="ZnuA-like"/>
</dbReference>
<keyword evidence="3" id="KW-0813">Transport</keyword>
<evidence type="ECO:0000313" key="9">
    <source>
        <dbReference type="EMBL" id="OLQ93430.1"/>
    </source>
</evidence>
<keyword evidence="6" id="KW-0175">Coiled coil</keyword>
<organism evidence="9 10">
    <name type="scientific">Vibrio panuliri</name>
    <dbReference type="NCBI Taxonomy" id="1381081"/>
    <lineage>
        <taxon>Bacteria</taxon>
        <taxon>Pseudomonadati</taxon>
        <taxon>Pseudomonadota</taxon>
        <taxon>Gammaproteobacteria</taxon>
        <taxon>Vibrionales</taxon>
        <taxon>Vibrionaceae</taxon>
        <taxon>Vibrio</taxon>
    </lineage>
</organism>
<evidence type="ECO:0000256" key="3">
    <source>
        <dbReference type="ARBA" id="ARBA00022448"/>
    </source>
</evidence>
<feature type="chain" id="PRO_5013271702" description="High-affinity zinc uptake system protein ZnuA" evidence="8">
    <location>
        <begin position="22"/>
        <end position="355"/>
    </location>
</feature>
<keyword evidence="5" id="KW-0864">Zinc transport</keyword>
<evidence type="ECO:0000313" key="10">
    <source>
        <dbReference type="Proteomes" id="UP000186313"/>
    </source>
</evidence>
<accession>A0A1Q9HRE1</accession>
<evidence type="ECO:0000256" key="6">
    <source>
        <dbReference type="SAM" id="Coils"/>
    </source>
</evidence>
<dbReference type="OrthoDB" id="7346865at2"/>
<dbReference type="Gene3D" id="3.40.50.1980">
    <property type="entry name" value="Nitrogenase molybdenum iron protein domain"/>
    <property type="match status" value="3"/>
</dbReference>
<comment type="similarity">
    <text evidence="1">Belongs to the bacterial solute-binding protein 9 family.</text>
</comment>
<dbReference type="EMBL" id="MJMJ01000001">
    <property type="protein sequence ID" value="OLQ93430.1"/>
    <property type="molecule type" value="Genomic_DNA"/>
</dbReference>
<evidence type="ECO:0000256" key="5">
    <source>
        <dbReference type="ARBA" id="ARBA00022906"/>
    </source>
</evidence>
<feature type="signal peptide" evidence="8">
    <location>
        <begin position="1"/>
        <end position="21"/>
    </location>
</feature>
<dbReference type="SUPFAM" id="SSF53807">
    <property type="entry name" value="Helical backbone' metal receptor"/>
    <property type="match status" value="1"/>
</dbReference>
<proteinExistence type="inferred from homology"/>
<reference evidence="9 10" key="1">
    <citation type="submission" date="2016-09" db="EMBL/GenBank/DDBJ databases">
        <title>Genomic Taxonomy of the Vibrionaceae.</title>
        <authorList>
            <person name="Gonzalez-Castillo A."/>
            <person name="Gomez-Gil B."/>
            <person name="Enciso-Ibarra K."/>
        </authorList>
    </citation>
    <scope>NUCLEOTIDE SEQUENCE [LARGE SCALE GENOMIC DNA]</scope>
    <source>
        <strain evidence="9 10">CAIM 703</strain>
    </source>
</reference>